<evidence type="ECO:0000256" key="1">
    <source>
        <dbReference type="SAM" id="MobiDB-lite"/>
    </source>
</evidence>
<keyword evidence="3" id="KW-1185">Reference proteome</keyword>
<evidence type="ECO:0000313" key="2">
    <source>
        <dbReference type="EMBL" id="CAB1449997.1"/>
    </source>
</evidence>
<gene>
    <name evidence="2" type="ORF">PLEPLA_LOCUS37683</name>
</gene>
<sequence>MKQRNRAETLTCSSEPPSSSSSSLRPSPWDTFINFIIVTDPPSSSSLRHLHHLHHYHSGIVIIFTDPPLSSSLQEDSITRSNLSVEHQSQEFNTVLCRRSLDLLISQYKQRDLFTLEAERGGTLQGSVLKILLASL</sequence>
<feature type="region of interest" description="Disordered" evidence="1">
    <location>
        <begin position="1"/>
        <end position="25"/>
    </location>
</feature>
<proteinExistence type="predicted"/>
<name>A0A9N7VIG7_PLEPL</name>
<organism evidence="2 3">
    <name type="scientific">Pleuronectes platessa</name>
    <name type="common">European plaice</name>
    <dbReference type="NCBI Taxonomy" id="8262"/>
    <lineage>
        <taxon>Eukaryota</taxon>
        <taxon>Metazoa</taxon>
        <taxon>Chordata</taxon>
        <taxon>Craniata</taxon>
        <taxon>Vertebrata</taxon>
        <taxon>Euteleostomi</taxon>
        <taxon>Actinopterygii</taxon>
        <taxon>Neopterygii</taxon>
        <taxon>Teleostei</taxon>
        <taxon>Neoteleostei</taxon>
        <taxon>Acanthomorphata</taxon>
        <taxon>Carangaria</taxon>
        <taxon>Pleuronectiformes</taxon>
        <taxon>Pleuronectoidei</taxon>
        <taxon>Pleuronectidae</taxon>
        <taxon>Pleuronectes</taxon>
    </lineage>
</organism>
<dbReference type="AlphaFoldDB" id="A0A9N7VIG7"/>
<feature type="compositionally biased region" description="Low complexity" evidence="1">
    <location>
        <begin position="13"/>
        <end position="25"/>
    </location>
</feature>
<reference evidence="2" key="1">
    <citation type="submission" date="2020-03" db="EMBL/GenBank/DDBJ databases">
        <authorList>
            <person name="Weist P."/>
        </authorList>
    </citation>
    <scope>NUCLEOTIDE SEQUENCE</scope>
</reference>
<accession>A0A9N7VIG7</accession>
<dbReference type="EMBL" id="CADEAL010004036">
    <property type="protein sequence ID" value="CAB1449997.1"/>
    <property type="molecule type" value="Genomic_DNA"/>
</dbReference>
<protein>
    <submittedName>
        <fullName evidence="2">Uncharacterized protein</fullName>
    </submittedName>
</protein>
<evidence type="ECO:0000313" key="3">
    <source>
        <dbReference type="Proteomes" id="UP001153269"/>
    </source>
</evidence>
<comment type="caution">
    <text evidence="2">The sequence shown here is derived from an EMBL/GenBank/DDBJ whole genome shotgun (WGS) entry which is preliminary data.</text>
</comment>
<dbReference type="Proteomes" id="UP001153269">
    <property type="component" value="Unassembled WGS sequence"/>
</dbReference>